<feature type="non-terminal residue" evidence="1">
    <location>
        <position position="54"/>
    </location>
</feature>
<sequence>MEANWTRVGFFFALVMTVAILIPSSVVSAGNAFSDLKIRTHLKRLNRPALKSIK</sequence>
<dbReference type="Proteomes" id="UP000029121">
    <property type="component" value="Unassembled WGS sequence"/>
</dbReference>
<keyword evidence="2" id="KW-1185">Reference proteome</keyword>
<protein>
    <submittedName>
        <fullName evidence="1">Uncharacterized protein</fullName>
    </submittedName>
</protein>
<evidence type="ECO:0000313" key="2">
    <source>
        <dbReference type="Proteomes" id="UP000029121"/>
    </source>
</evidence>
<name>R0HIE3_9BRAS</name>
<dbReference type="EMBL" id="KB870808">
    <property type="protein sequence ID" value="EOA29460.1"/>
    <property type="molecule type" value="Genomic_DNA"/>
</dbReference>
<gene>
    <name evidence="1" type="ORF">CARUB_v100232901mg</name>
</gene>
<organism evidence="1 2">
    <name type="scientific">Capsella rubella</name>
    <dbReference type="NCBI Taxonomy" id="81985"/>
    <lineage>
        <taxon>Eukaryota</taxon>
        <taxon>Viridiplantae</taxon>
        <taxon>Streptophyta</taxon>
        <taxon>Embryophyta</taxon>
        <taxon>Tracheophyta</taxon>
        <taxon>Spermatophyta</taxon>
        <taxon>Magnoliopsida</taxon>
        <taxon>eudicotyledons</taxon>
        <taxon>Gunneridae</taxon>
        <taxon>Pentapetalae</taxon>
        <taxon>rosids</taxon>
        <taxon>malvids</taxon>
        <taxon>Brassicales</taxon>
        <taxon>Brassicaceae</taxon>
        <taxon>Camelineae</taxon>
        <taxon>Capsella</taxon>
    </lineage>
</organism>
<dbReference type="AlphaFoldDB" id="R0HIE3"/>
<proteinExistence type="predicted"/>
<dbReference type="EMBL" id="KB870808">
    <property type="protein sequence ID" value="EOA29459.1"/>
    <property type="molecule type" value="Genomic_DNA"/>
</dbReference>
<reference evidence="2" key="1">
    <citation type="journal article" date="2013" name="Nat. Genet.">
        <title>The Capsella rubella genome and the genomic consequences of rapid mating system evolution.</title>
        <authorList>
            <person name="Slotte T."/>
            <person name="Hazzouri K.M."/>
            <person name="Agren J.A."/>
            <person name="Koenig D."/>
            <person name="Maumus F."/>
            <person name="Guo Y.L."/>
            <person name="Steige K."/>
            <person name="Platts A.E."/>
            <person name="Escobar J.S."/>
            <person name="Newman L.K."/>
            <person name="Wang W."/>
            <person name="Mandakova T."/>
            <person name="Vello E."/>
            <person name="Smith L.M."/>
            <person name="Henz S.R."/>
            <person name="Steffen J."/>
            <person name="Takuno S."/>
            <person name="Brandvain Y."/>
            <person name="Coop G."/>
            <person name="Andolfatto P."/>
            <person name="Hu T.T."/>
            <person name="Blanchette M."/>
            <person name="Clark R.M."/>
            <person name="Quesneville H."/>
            <person name="Nordborg M."/>
            <person name="Gaut B.S."/>
            <person name="Lysak M.A."/>
            <person name="Jenkins J."/>
            <person name="Grimwood J."/>
            <person name="Chapman J."/>
            <person name="Prochnik S."/>
            <person name="Shu S."/>
            <person name="Rokhsar D."/>
            <person name="Schmutz J."/>
            <person name="Weigel D."/>
            <person name="Wright S.I."/>
        </authorList>
    </citation>
    <scope>NUCLEOTIDE SEQUENCE [LARGE SCALE GENOMIC DNA]</scope>
    <source>
        <strain evidence="2">cv. Monte Gargano</strain>
    </source>
</reference>
<reference evidence="1" key="2">
    <citation type="journal article" date="2013" name="Nat. Genet.">
        <title>Genome sequencing of Capsella rubella.</title>
        <authorList>
            <person name="Schmutz J."/>
            <person name="Prochnik S."/>
            <person name="Nordborg M."/>
            <person name="Weigel D."/>
            <person name="Rokhsar D."/>
            <person name="Wright S."/>
        </authorList>
    </citation>
    <scope>NUCLEOTIDE SEQUENCE</scope>
</reference>
<accession>R0HIE3</accession>
<evidence type="ECO:0000313" key="1">
    <source>
        <dbReference type="EMBL" id="EOA29459.1"/>
    </source>
</evidence>